<evidence type="ECO:0000313" key="3">
    <source>
        <dbReference type="Proteomes" id="UP000271098"/>
    </source>
</evidence>
<organism evidence="4">
    <name type="scientific">Gongylonema pulchrum</name>
    <dbReference type="NCBI Taxonomy" id="637853"/>
    <lineage>
        <taxon>Eukaryota</taxon>
        <taxon>Metazoa</taxon>
        <taxon>Ecdysozoa</taxon>
        <taxon>Nematoda</taxon>
        <taxon>Chromadorea</taxon>
        <taxon>Rhabditida</taxon>
        <taxon>Spirurina</taxon>
        <taxon>Spiruromorpha</taxon>
        <taxon>Spiruroidea</taxon>
        <taxon>Gongylonematidae</taxon>
        <taxon>Gongylonema</taxon>
    </lineage>
</organism>
<proteinExistence type="predicted"/>
<dbReference type="EMBL" id="UYRT01115895">
    <property type="protein sequence ID" value="VDN49706.1"/>
    <property type="molecule type" value="Genomic_DNA"/>
</dbReference>
<name>A0A183F149_9BILA</name>
<dbReference type="Proteomes" id="UP000271098">
    <property type="component" value="Unassembled WGS sequence"/>
</dbReference>
<dbReference type="WBParaSite" id="GPUH_0002697001-mRNA-1">
    <property type="protein sequence ID" value="GPUH_0002697001-mRNA-1"/>
    <property type="gene ID" value="GPUH_0002697001"/>
</dbReference>
<reference evidence="2 3" key="2">
    <citation type="submission" date="2018-11" db="EMBL/GenBank/DDBJ databases">
        <authorList>
            <consortium name="Pathogen Informatics"/>
        </authorList>
    </citation>
    <scope>NUCLEOTIDE SEQUENCE [LARGE SCALE GENOMIC DNA]</scope>
</reference>
<keyword evidence="3" id="KW-1185">Reference proteome</keyword>
<feature type="coiled-coil region" evidence="1">
    <location>
        <begin position="4"/>
        <end position="31"/>
    </location>
</feature>
<accession>A0A183F149</accession>
<evidence type="ECO:0000313" key="4">
    <source>
        <dbReference type="WBParaSite" id="GPUH_0002697001-mRNA-1"/>
    </source>
</evidence>
<keyword evidence="1" id="KW-0175">Coiled coil</keyword>
<reference evidence="4" key="1">
    <citation type="submission" date="2016-06" db="UniProtKB">
        <authorList>
            <consortium name="WormBaseParasite"/>
        </authorList>
    </citation>
    <scope>IDENTIFICATION</scope>
</reference>
<dbReference type="OrthoDB" id="413649at2759"/>
<sequence>MRFHEEMQEQLKKFDNELDRIRNELDYLKSEDKRGYTIHLLM</sequence>
<evidence type="ECO:0000256" key="1">
    <source>
        <dbReference type="SAM" id="Coils"/>
    </source>
</evidence>
<evidence type="ECO:0000313" key="2">
    <source>
        <dbReference type="EMBL" id="VDN49706.1"/>
    </source>
</evidence>
<dbReference type="AlphaFoldDB" id="A0A183F149"/>
<gene>
    <name evidence="2" type="ORF">GPUH_LOCUS26940</name>
</gene>
<protein>
    <submittedName>
        <fullName evidence="4">Transcriptional regulator</fullName>
    </submittedName>
</protein>